<evidence type="ECO:0000313" key="1">
    <source>
        <dbReference type="EMBL" id="THU77291.1"/>
    </source>
</evidence>
<sequence>IVNDRIYRHKVLRVNHTTYDMWRSQDSINPRTHPDIMVPSRDEGNHPYSYARIIGIFHATVKFTGLHGQQNSTQTHEIFFLWV</sequence>
<dbReference type="Proteomes" id="UP000297245">
    <property type="component" value="Unassembled WGS sequence"/>
</dbReference>
<keyword evidence="2" id="KW-1185">Reference proteome</keyword>
<feature type="non-terminal residue" evidence="1">
    <location>
        <position position="83"/>
    </location>
</feature>
<feature type="non-terminal residue" evidence="1">
    <location>
        <position position="1"/>
    </location>
</feature>
<dbReference type="OrthoDB" id="2692094at2759"/>
<name>A0A4S8KP36_DENBC</name>
<proteinExistence type="predicted"/>
<reference evidence="1 2" key="1">
    <citation type="journal article" date="2019" name="Nat. Ecol. Evol.">
        <title>Megaphylogeny resolves global patterns of mushroom evolution.</title>
        <authorList>
            <person name="Varga T."/>
            <person name="Krizsan K."/>
            <person name="Foldi C."/>
            <person name="Dima B."/>
            <person name="Sanchez-Garcia M."/>
            <person name="Sanchez-Ramirez S."/>
            <person name="Szollosi G.J."/>
            <person name="Szarkandi J.G."/>
            <person name="Papp V."/>
            <person name="Albert L."/>
            <person name="Andreopoulos W."/>
            <person name="Angelini C."/>
            <person name="Antonin V."/>
            <person name="Barry K.W."/>
            <person name="Bougher N.L."/>
            <person name="Buchanan P."/>
            <person name="Buyck B."/>
            <person name="Bense V."/>
            <person name="Catcheside P."/>
            <person name="Chovatia M."/>
            <person name="Cooper J."/>
            <person name="Damon W."/>
            <person name="Desjardin D."/>
            <person name="Finy P."/>
            <person name="Geml J."/>
            <person name="Haridas S."/>
            <person name="Hughes K."/>
            <person name="Justo A."/>
            <person name="Karasinski D."/>
            <person name="Kautmanova I."/>
            <person name="Kiss B."/>
            <person name="Kocsube S."/>
            <person name="Kotiranta H."/>
            <person name="LaButti K.M."/>
            <person name="Lechner B.E."/>
            <person name="Liimatainen K."/>
            <person name="Lipzen A."/>
            <person name="Lukacs Z."/>
            <person name="Mihaltcheva S."/>
            <person name="Morgado L.N."/>
            <person name="Niskanen T."/>
            <person name="Noordeloos M.E."/>
            <person name="Ohm R.A."/>
            <person name="Ortiz-Santana B."/>
            <person name="Ovrebo C."/>
            <person name="Racz N."/>
            <person name="Riley R."/>
            <person name="Savchenko A."/>
            <person name="Shiryaev A."/>
            <person name="Soop K."/>
            <person name="Spirin V."/>
            <person name="Szebenyi C."/>
            <person name="Tomsovsky M."/>
            <person name="Tulloss R.E."/>
            <person name="Uehling J."/>
            <person name="Grigoriev I.V."/>
            <person name="Vagvolgyi C."/>
            <person name="Papp T."/>
            <person name="Martin F.M."/>
            <person name="Miettinen O."/>
            <person name="Hibbett D.S."/>
            <person name="Nagy L.G."/>
        </authorList>
    </citation>
    <scope>NUCLEOTIDE SEQUENCE [LARGE SCALE GENOMIC DNA]</scope>
    <source>
        <strain evidence="1 2">CBS 962.96</strain>
    </source>
</reference>
<accession>A0A4S8KP36</accession>
<dbReference type="EMBL" id="ML180489">
    <property type="protein sequence ID" value="THU77291.1"/>
    <property type="molecule type" value="Genomic_DNA"/>
</dbReference>
<gene>
    <name evidence="1" type="ORF">K435DRAFT_558564</name>
</gene>
<protein>
    <submittedName>
        <fullName evidence="1">Uncharacterized protein</fullName>
    </submittedName>
</protein>
<organism evidence="1 2">
    <name type="scientific">Dendrothele bispora (strain CBS 962.96)</name>
    <dbReference type="NCBI Taxonomy" id="1314807"/>
    <lineage>
        <taxon>Eukaryota</taxon>
        <taxon>Fungi</taxon>
        <taxon>Dikarya</taxon>
        <taxon>Basidiomycota</taxon>
        <taxon>Agaricomycotina</taxon>
        <taxon>Agaricomycetes</taxon>
        <taxon>Agaricomycetidae</taxon>
        <taxon>Agaricales</taxon>
        <taxon>Agaricales incertae sedis</taxon>
        <taxon>Dendrothele</taxon>
    </lineage>
</organism>
<dbReference type="AlphaFoldDB" id="A0A4S8KP36"/>
<evidence type="ECO:0000313" key="2">
    <source>
        <dbReference type="Proteomes" id="UP000297245"/>
    </source>
</evidence>